<dbReference type="AlphaFoldDB" id="A0A1E5CS47"/>
<evidence type="ECO:0000313" key="2">
    <source>
        <dbReference type="Proteomes" id="UP000094165"/>
    </source>
</evidence>
<evidence type="ECO:0000313" key="1">
    <source>
        <dbReference type="EMBL" id="OEE72709.1"/>
    </source>
</evidence>
<name>A0A1E5CS47_9VIBR</name>
<comment type="caution">
    <text evidence="1">The sequence shown here is derived from an EMBL/GenBank/DDBJ whole genome shotgun (WGS) entry which is preliminary data.</text>
</comment>
<reference evidence="1 2" key="1">
    <citation type="journal article" date="2012" name="Science">
        <title>Ecological populations of bacteria act as socially cohesive units of antibiotic production and resistance.</title>
        <authorList>
            <person name="Cordero O.X."/>
            <person name="Wildschutte H."/>
            <person name="Kirkup B."/>
            <person name="Proehl S."/>
            <person name="Ngo L."/>
            <person name="Hussain F."/>
            <person name="Le Roux F."/>
            <person name="Mincer T."/>
            <person name="Polz M.F."/>
        </authorList>
    </citation>
    <scope>NUCLEOTIDE SEQUENCE [LARGE SCALE GENOMIC DNA]</scope>
    <source>
        <strain evidence="1 2">FF-238</strain>
    </source>
</reference>
<protein>
    <submittedName>
        <fullName evidence="1">Uncharacterized protein</fullName>
    </submittedName>
</protein>
<dbReference type="Proteomes" id="UP000094165">
    <property type="component" value="Unassembled WGS sequence"/>
</dbReference>
<gene>
    <name evidence="1" type="ORF">A130_07285</name>
</gene>
<accession>A0A1E5CS47</accession>
<keyword evidence="2" id="KW-1185">Reference proteome</keyword>
<dbReference type="RefSeq" id="WP_017052792.1">
    <property type="nucleotide sequence ID" value="NZ_AJYW02000261.1"/>
</dbReference>
<organism evidence="1 2">
    <name type="scientific">Vibrio genomosp. F6 str. FF-238</name>
    <dbReference type="NCBI Taxonomy" id="1191298"/>
    <lineage>
        <taxon>Bacteria</taxon>
        <taxon>Pseudomonadati</taxon>
        <taxon>Pseudomonadota</taxon>
        <taxon>Gammaproteobacteria</taxon>
        <taxon>Vibrionales</taxon>
        <taxon>Vibrionaceae</taxon>
        <taxon>Vibrio</taxon>
    </lineage>
</organism>
<dbReference type="EMBL" id="AJYW02000261">
    <property type="protein sequence ID" value="OEE72709.1"/>
    <property type="molecule type" value="Genomic_DNA"/>
</dbReference>
<proteinExistence type="predicted"/>
<sequence>MLWRIRRKALIYSIDLDQGIASTVQDQLDLTHAIPLLKETMKLLKNVLWGLEIYSALLAKGSKD</sequence>